<name>A0A067BF94_SAPPC</name>
<accession>A0A067BF94</accession>
<dbReference type="KEGG" id="spar:SPRG_17729"/>
<dbReference type="VEuPathDB" id="FungiDB:SPRG_17729"/>
<keyword evidence="2" id="KW-1185">Reference proteome</keyword>
<dbReference type="EMBL" id="KK583928">
    <property type="protein sequence ID" value="KDO16783.1"/>
    <property type="molecule type" value="Genomic_DNA"/>
</dbReference>
<feature type="non-terminal residue" evidence="1">
    <location>
        <position position="91"/>
    </location>
</feature>
<gene>
    <name evidence="1" type="ORF">SPRG_17729</name>
</gene>
<evidence type="ECO:0000313" key="2">
    <source>
        <dbReference type="Proteomes" id="UP000030745"/>
    </source>
</evidence>
<dbReference type="AlphaFoldDB" id="A0A067BF94"/>
<sequence length="91" mass="10657">MRPPTCFMFWQSHLVEALETRTTPMTSLDDVAMLLRQIHARHWMLPEVYRLFSQWHAVYPHCALPRFETFDAFVKSQLHPAATECTPTIVA</sequence>
<proteinExistence type="predicted"/>
<dbReference type="GeneID" id="24139259"/>
<dbReference type="Proteomes" id="UP000030745">
    <property type="component" value="Unassembled WGS sequence"/>
</dbReference>
<dbReference type="RefSeq" id="XP_012212509.1">
    <property type="nucleotide sequence ID" value="XM_012357119.1"/>
</dbReference>
<protein>
    <submittedName>
        <fullName evidence="1">Uncharacterized protein</fullName>
    </submittedName>
</protein>
<organism evidence="1 2">
    <name type="scientific">Saprolegnia parasitica (strain CBS 223.65)</name>
    <dbReference type="NCBI Taxonomy" id="695850"/>
    <lineage>
        <taxon>Eukaryota</taxon>
        <taxon>Sar</taxon>
        <taxon>Stramenopiles</taxon>
        <taxon>Oomycota</taxon>
        <taxon>Saprolegniomycetes</taxon>
        <taxon>Saprolegniales</taxon>
        <taxon>Saprolegniaceae</taxon>
        <taxon>Saprolegnia</taxon>
    </lineage>
</organism>
<reference evidence="1 2" key="1">
    <citation type="journal article" date="2013" name="PLoS Genet.">
        <title>Distinctive expansion of potential virulence genes in the genome of the oomycete fish pathogen Saprolegnia parasitica.</title>
        <authorList>
            <person name="Jiang R.H."/>
            <person name="de Bruijn I."/>
            <person name="Haas B.J."/>
            <person name="Belmonte R."/>
            <person name="Lobach L."/>
            <person name="Christie J."/>
            <person name="van den Ackerveken G."/>
            <person name="Bottin A."/>
            <person name="Bulone V."/>
            <person name="Diaz-Moreno S.M."/>
            <person name="Dumas B."/>
            <person name="Fan L."/>
            <person name="Gaulin E."/>
            <person name="Govers F."/>
            <person name="Grenville-Briggs L.J."/>
            <person name="Horner N.R."/>
            <person name="Levin J.Z."/>
            <person name="Mammella M."/>
            <person name="Meijer H.J."/>
            <person name="Morris P."/>
            <person name="Nusbaum C."/>
            <person name="Oome S."/>
            <person name="Phillips A.J."/>
            <person name="van Rooyen D."/>
            <person name="Rzeszutek E."/>
            <person name="Saraiva M."/>
            <person name="Secombes C.J."/>
            <person name="Seidl M.F."/>
            <person name="Snel B."/>
            <person name="Stassen J.H."/>
            <person name="Sykes S."/>
            <person name="Tripathy S."/>
            <person name="van den Berg H."/>
            <person name="Vega-Arreguin J.C."/>
            <person name="Wawra S."/>
            <person name="Young S.K."/>
            <person name="Zeng Q."/>
            <person name="Dieguez-Uribeondo J."/>
            <person name="Russ C."/>
            <person name="Tyler B.M."/>
            <person name="van West P."/>
        </authorList>
    </citation>
    <scope>NUCLEOTIDE SEQUENCE [LARGE SCALE GENOMIC DNA]</scope>
    <source>
        <strain evidence="1 2">CBS 223.65</strain>
    </source>
</reference>
<evidence type="ECO:0000313" key="1">
    <source>
        <dbReference type="EMBL" id="KDO16783.1"/>
    </source>
</evidence>